<name>A0A518B2U9_9BACT</name>
<gene>
    <name evidence="2" type="ORF">Pan216_21620</name>
</gene>
<sequence>MSYWKNLLLGIAIFGVVFGLSGVAVSLEIDTTSVATRADDDDDAESDREEDTVEEAAEQERN</sequence>
<evidence type="ECO:0000313" key="3">
    <source>
        <dbReference type="Proteomes" id="UP000317093"/>
    </source>
</evidence>
<protein>
    <submittedName>
        <fullName evidence="2">Uncharacterized protein</fullName>
    </submittedName>
</protein>
<keyword evidence="3" id="KW-1185">Reference proteome</keyword>
<dbReference type="RefSeq" id="WP_145257915.1">
    <property type="nucleotide sequence ID" value="NZ_CP036279.1"/>
</dbReference>
<dbReference type="AlphaFoldDB" id="A0A518B2U9"/>
<evidence type="ECO:0000313" key="2">
    <source>
        <dbReference type="EMBL" id="QDU61307.1"/>
    </source>
</evidence>
<dbReference type="KEGG" id="knv:Pan216_21620"/>
<feature type="compositionally biased region" description="Acidic residues" evidence="1">
    <location>
        <begin position="39"/>
        <end position="62"/>
    </location>
</feature>
<proteinExistence type="predicted"/>
<feature type="region of interest" description="Disordered" evidence="1">
    <location>
        <begin position="36"/>
        <end position="62"/>
    </location>
</feature>
<accession>A0A518B2U9</accession>
<reference evidence="2 3" key="1">
    <citation type="submission" date="2019-02" db="EMBL/GenBank/DDBJ databases">
        <title>Deep-cultivation of Planctomycetes and their phenomic and genomic characterization uncovers novel biology.</title>
        <authorList>
            <person name="Wiegand S."/>
            <person name="Jogler M."/>
            <person name="Boedeker C."/>
            <person name="Pinto D."/>
            <person name="Vollmers J."/>
            <person name="Rivas-Marin E."/>
            <person name="Kohn T."/>
            <person name="Peeters S.H."/>
            <person name="Heuer A."/>
            <person name="Rast P."/>
            <person name="Oberbeckmann S."/>
            <person name="Bunk B."/>
            <person name="Jeske O."/>
            <person name="Meyerdierks A."/>
            <person name="Storesund J.E."/>
            <person name="Kallscheuer N."/>
            <person name="Luecker S."/>
            <person name="Lage O.M."/>
            <person name="Pohl T."/>
            <person name="Merkel B.J."/>
            <person name="Hornburger P."/>
            <person name="Mueller R.-W."/>
            <person name="Bruemmer F."/>
            <person name="Labrenz M."/>
            <person name="Spormann A.M."/>
            <person name="Op den Camp H."/>
            <person name="Overmann J."/>
            <person name="Amann R."/>
            <person name="Jetten M.S.M."/>
            <person name="Mascher T."/>
            <person name="Medema M.H."/>
            <person name="Devos D.P."/>
            <person name="Kaster A.-K."/>
            <person name="Ovreas L."/>
            <person name="Rohde M."/>
            <person name="Galperin M.Y."/>
            <person name="Jogler C."/>
        </authorList>
    </citation>
    <scope>NUCLEOTIDE SEQUENCE [LARGE SCALE GENOMIC DNA]</scope>
    <source>
        <strain evidence="2 3">Pan216</strain>
    </source>
</reference>
<organism evidence="2 3">
    <name type="scientific">Kolteria novifilia</name>
    <dbReference type="NCBI Taxonomy" id="2527975"/>
    <lineage>
        <taxon>Bacteria</taxon>
        <taxon>Pseudomonadati</taxon>
        <taxon>Planctomycetota</taxon>
        <taxon>Planctomycetia</taxon>
        <taxon>Kolteriales</taxon>
        <taxon>Kolteriaceae</taxon>
        <taxon>Kolteria</taxon>
    </lineage>
</organism>
<evidence type="ECO:0000256" key="1">
    <source>
        <dbReference type="SAM" id="MobiDB-lite"/>
    </source>
</evidence>
<dbReference type="EMBL" id="CP036279">
    <property type="protein sequence ID" value="QDU61307.1"/>
    <property type="molecule type" value="Genomic_DNA"/>
</dbReference>
<dbReference type="Proteomes" id="UP000317093">
    <property type="component" value="Chromosome"/>
</dbReference>